<feature type="transmembrane region" description="Helical" evidence="6">
    <location>
        <begin position="6"/>
        <end position="24"/>
    </location>
</feature>
<evidence type="ECO:0000256" key="5">
    <source>
        <dbReference type="ARBA" id="ARBA00023136"/>
    </source>
</evidence>
<dbReference type="AlphaFoldDB" id="B8FGU9"/>
<dbReference type="PANTHER" id="PTHR30178">
    <property type="entry name" value="INNER MEMBRANE PROTEIN YAAH"/>
    <property type="match status" value="1"/>
</dbReference>
<dbReference type="RefSeq" id="WP_015948386.1">
    <property type="nucleotide sequence ID" value="NC_011768.1"/>
</dbReference>
<comment type="subcellular location">
    <subcellularLocation>
        <location evidence="1">Membrane</location>
        <topology evidence="1">Multi-pass membrane protein</topology>
    </subcellularLocation>
</comment>
<evidence type="ECO:0000256" key="3">
    <source>
        <dbReference type="ARBA" id="ARBA00022692"/>
    </source>
</evidence>
<feature type="transmembrane region" description="Helical" evidence="6">
    <location>
        <begin position="150"/>
        <end position="170"/>
    </location>
</feature>
<dbReference type="Proteomes" id="UP000000739">
    <property type="component" value="Chromosome"/>
</dbReference>
<reference evidence="7 8" key="1">
    <citation type="journal article" date="2012" name="Environ. Microbiol.">
        <title>The genome sequence of Desulfatibacillum alkenivorans AK-01: a blueprint for anaerobic alkane oxidation.</title>
        <authorList>
            <person name="Callaghan A.V."/>
            <person name="Morris B.E."/>
            <person name="Pereira I.A."/>
            <person name="McInerney M.J."/>
            <person name="Austin R.N."/>
            <person name="Groves J.T."/>
            <person name="Kukor J.J."/>
            <person name="Suflita J.M."/>
            <person name="Young L.Y."/>
            <person name="Zylstra G.J."/>
            <person name="Wawrik B."/>
        </authorList>
    </citation>
    <scope>NUCLEOTIDE SEQUENCE [LARGE SCALE GENOMIC DNA]</scope>
    <source>
        <strain evidence="7 8">AK-01</strain>
    </source>
</reference>
<accession>B8FGU9</accession>
<keyword evidence="3 6" id="KW-0812">Transmembrane</keyword>
<dbReference type="KEGG" id="dal:Dalk_3641"/>
<keyword evidence="8" id="KW-1185">Reference proteome</keyword>
<evidence type="ECO:0000313" key="7">
    <source>
        <dbReference type="EMBL" id="ACL05329.1"/>
    </source>
</evidence>
<sequence length="222" mass="23567">MSQTQQGNPAVVGLAGFGLTTLVLQFHNLGICGVGPVVALGLAFGGVAQLIAGYQEFKCGNNFGYSAFVSYGAFWIALAIIFLLNHFDIYKAGKTDVGMFLVAWTLYTAIMWVGAMRIHGAMAFTFTTLLIGFILLDLAHFGFPALTKVAAIDLIFCALAAWYMMASAIYTQVFGQTILPLGKPWINPPAPAASHAGGGQIPKDMAYVAKEQTQGGDNDASI</sequence>
<dbReference type="InterPro" id="IPR000791">
    <property type="entry name" value="Gpr1/Fun34/SatP-like"/>
</dbReference>
<protein>
    <submittedName>
        <fullName evidence="7">GPR1/FUN34/yaaH family protein</fullName>
    </submittedName>
</protein>
<feature type="transmembrane region" description="Helical" evidence="6">
    <location>
        <begin position="31"/>
        <end position="51"/>
    </location>
</feature>
<evidence type="ECO:0000256" key="1">
    <source>
        <dbReference type="ARBA" id="ARBA00004141"/>
    </source>
</evidence>
<keyword evidence="4 6" id="KW-1133">Transmembrane helix</keyword>
<feature type="transmembrane region" description="Helical" evidence="6">
    <location>
        <begin position="121"/>
        <end position="143"/>
    </location>
</feature>
<comment type="similarity">
    <text evidence="2">Belongs to the acetate uptake transporter (AceTr) (TC 2.A.96) family.</text>
</comment>
<dbReference type="GO" id="GO:0005886">
    <property type="term" value="C:plasma membrane"/>
    <property type="evidence" value="ECO:0007669"/>
    <property type="project" value="TreeGrafter"/>
</dbReference>
<feature type="transmembrane region" description="Helical" evidence="6">
    <location>
        <begin position="97"/>
        <end position="115"/>
    </location>
</feature>
<dbReference type="GO" id="GO:0015360">
    <property type="term" value="F:acetate:proton symporter activity"/>
    <property type="evidence" value="ECO:0007669"/>
    <property type="project" value="TreeGrafter"/>
</dbReference>
<keyword evidence="5 6" id="KW-0472">Membrane</keyword>
<dbReference type="NCBIfam" id="NF038013">
    <property type="entry name" value="AceTr_1"/>
    <property type="match status" value="1"/>
</dbReference>
<evidence type="ECO:0000256" key="4">
    <source>
        <dbReference type="ARBA" id="ARBA00022989"/>
    </source>
</evidence>
<dbReference type="EMBL" id="CP001322">
    <property type="protein sequence ID" value="ACL05329.1"/>
    <property type="molecule type" value="Genomic_DNA"/>
</dbReference>
<feature type="transmembrane region" description="Helical" evidence="6">
    <location>
        <begin position="63"/>
        <end position="85"/>
    </location>
</feature>
<evidence type="ECO:0000256" key="6">
    <source>
        <dbReference type="SAM" id="Phobius"/>
    </source>
</evidence>
<proteinExistence type="inferred from homology"/>
<name>B8FGU9_DESAL</name>
<evidence type="ECO:0000256" key="2">
    <source>
        <dbReference type="ARBA" id="ARBA00005587"/>
    </source>
</evidence>
<organism evidence="7 8">
    <name type="scientific">Desulfatibacillum aliphaticivorans</name>
    <dbReference type="NCBI Taxonomy" id="218208"/>
    <lineage>
        <taxon>Bacteria</taxon>
        <taxon>Pseudomonadati</taxon>
        <taxon>Thermodesulfobacteriota</taxon>
        <taxon>Desulfobacteria</taxon>
        <taxon>Desulfobacterales</taxon>
        <taxon>Desulfatibacillaceae</taxon>
        <taxon>Desulfatibacillum</taxon>
    </lineage>
</organism>
<dbReference type="InterPro" id="IPR047623">
    <property type="entry name" value="SatP"/>
</dbReference>
<dbReference type="Pfam" id="PF01184">
    <property type="entry name" value="Gpr1_Fun34_YaaH"/>
    <property type="match status" value="1"/>
</dbReference>
<dbReference type="HOGENOM" id="CLU_051062_3_1_7"/>
<dbReference type="GO" id="GO:0071422">
    <property type="term" value="P:succinate transmembrane transport"/>
    <property type="evidence" value="ECO:0007669"/>
    <property type="project" value="TreeGrafter"/>
</dbReference>
<dbReference type="eggNOG" id="COG1584">
    <property type="taxonomic scope" value="Bacteria"/>
</dbReference>
<evidence type="ECO:0000313" key="8">
    <source>
        <dbReference type="Proteomes" id="UP000000739"/>
    </source>
</evidence>
<gene>
    <name evidence="7" type="ordered locus">Dalk_3641</name>
</gene>
<dbReference type="PANTHER" id="PTHR30178:SF3">
    <property type="entry name" value="SUCCINATE-ACETATE_PROTON SYMPORTER SATP"/>
    <property type="match status" value="1"/>
</dbReference>